<dbReference type="RefSeq" id="WP_143387469.1">
    <property type="nucleotide sequence ID" value="NZ_VJZL01000035.1"/>
</dbReference>
<gene>
    <name evidence="2" type="ORF">FNW11_14790</name>
    <name evidence="1" type="ORF">FNW12_09630</name>
</gene>
<accession>A0A553BDD9</accession>
<dbReference type="AlphaFoldDB" id="A0A553BDD9"/>
<protein>
    <submittedName>
        <fullName evidence="2">Uncharacterized protein</fullName>
    </submittedName>
</protein>
<evidence type="ECO:0000313" key="1">
    <source>
        <dbReference type="EMBL" id="TRX05871.1"/>
    </source>
</evidence>
<name>A0A553BDD9_9FLAO</name>
<keyword evidence="3" id="KW-1185">Reference proteome</keyword>
<proteinExistence type="predicted"/>
<dbReference type="EMBL" id="VJZL01000035">
    <property type="protein sequence ID" value="TRX06257.1"/>
    <property type="molecule type" value="Genomic_DNA"/>
</dbReference>
<evidence type="ECO:0000313" key="4">
    <source>
        <dbReference type="Proteomes" id="UP000318669"/>
    </source>
</evidence>
<organism evidence="2 4">
    <name type="scientific">Flavobacterium gawalongense</name>
    <dbReference type="NCBI Taxonomy" id="2594432"/>
    <lineage>
        <taxon>Bacteria</taxon>
        <taxon>Pseudomonadati</taxon>
        <taxon>Bacteroidota</taxon>
        <taxon>Flavobacteriia</taxon>
        <taxon>Flavobacteriales</taxon>
        <taxon>Flavobacteriaceae</taxon>
        <taxon>Flavobacterium</taxon>
    </lineage>
</organism>
<evidence type="ECO:0000313" key="3">
    <source>
        <dbReference type="Proteomes" id="UP000318528"/>
    </source>
</evidence>
<dbReference type="Proteomes" id="UP000318669">
    <property type="component" value="Unassembled WGS sequence"/>
</dbReference>
<comment type="caution">
    <text evidence="2">The sequence shown here is derived from an EMBL/GenBank/DDBJ whole genome shotgun (WGS) entry which is preliminary data.</text>
</comment>
<reference evidence="3 4" key="1">
    <citation type="submission" date="2019-07" db="EMBL/GenBank/DDBJ databases">
        <title>Novel species of Flavobacterium.</title>
        <authorList>
            <person name="Liu Q."/>
            <person name="Xin Y.-H."/>
        </authorList>
    </citation>
    <scope>NUCLEOTIDE SEQUENCE [LARGE SCALE GENOMIC DNA]</scope>
    <source>
        <strain evidence="1 3">GSP39</strain>
        <strain evidence="2 4">GSR22</strain>
    </source>
</reference>
<sequence>MEIIHPITGRKLSIESFHFDSYASLVYGSPNLRINIGIIERATYPTNWGKERAFKKIISNEDFIQKELSNTVYCACFVSDALDNQHCGSSLIILWYDDEPGIRTIKEVLLPVLGKIDWEKDAQDFDYNSANERLCYFQDIFYTISRF</sequence>
<evidence type="ECO:0000313" key="2">
    <source>
        <dbReference type="EMBL" id="TRX06257.1"/>
    </source>
</evidence>
<dbReference type="Proteomes" id="UP000318528">
    <property type="component" value="Unassembled WGS sequence"/>
</dbReference>
<dbReference type="EMBL" id="VJZN01000014">
    <property type="protein sequence ID" value="TRX05871.1"/>
    <property type="molecule type" value="Genomic_DNA"/>
</dbReference>